<dbReference type="InterPro" id="IPR009016">
    <property type="entry name" value="Fe_hydrogenase"/>
</dbReference>
<dbReference type="PROSITE" id="PS00198">
    <property type="entry name" value="4FE4S_FER_1"/>
    <property type="match status" value="1"/>
</dbReference>
<organism evidence="8 9">
    <name type="scientific">Ancylomarina euxinus</name>
    <dbReference type="NCBI Taxonomy" id="2283627"/>
    <lineage>
        <taxon>Bacteria</taxon>
        <taxon>Pseudomonadati</taxon>
        <taxon>Bacteroidota</taxon>
        <taxon>Bacteroidia</taxon>
        <taxon>Marinilabiliales</taxon>
        <taxon>Marinifilaceae</taxon>
        <taxon>Ancylomarina</taxon>
    </lineage>
</organism>
<keyword evidence="2" id="KW-0004">4Fe-4S</keyword>
<dbReference type="AlphaFoldDB" id="A0A425Y595"/>
<protein>
    <submittedName>
        <fullName evidence="8">4Fe-4S dicluster domain-containing protein</fullName>
    </submittedName>
</protein>
<evidence type="ECO:0000256" key="3">
    <source>
        <dbReference type="ARBA" id="ARBA00022723"/>
    </source>
</evidence>
<feature type="domain" description="4Fe-4S ferredoxin-type" evidence="7">
    <location>
        <begin position="142"/>
        <end position="171"/>
    </location>
</feature>
<dbReference type="Proteomes" id="UP000285794">
    <property type="component" value="Unassembled WGS sequence"/>
</dbReference>
<dbReference type="PROSITE" id="PS51379">
    <property type="entry name" value="4FE4S_FER_2"/>
    <property type="match status" value="3"/>
</dbReference>
<dbReference type="Pfam" id="PF25160">
    <property type="entry name" value="LdpA_Fe-S-bd"/>
    <property type="match status" value="1"/>
</dbReference>
<name>A0A425Y595_9BACT</name>
<dbReference type="OrthoDB" id="9798098at2"/>
<evidence type="ECO:0000313" key="9">
    <source>
        <dbReference type="Proteomes" id="UP000285794"/>
    </source>
</evidence>
<dbReference type="EMBL" id="QQWG01000003">
    <property type="protein sequence ID" value="RRG23673.1"/>
    <property type="molecule type" value="Genomic_DNA"/>
</dbReference>
<sequence length="480" mass="53363">MAYVDNTMIIRRDLVANMAELFNEEKLITNLDRVPLEMAPRNREYTDRCCIFKERVIIKEKLIPLLGCELKDDRDELKTLAEYATEAMQREKPIEKILTVVDEACTSCVQNSYIVTNLCKGCVAHPCMMNCPKDAVSWNANGQAQIDPKSCINCGICMNVCPYHSIIFMPVPCENVCPVGAITKNEHGKEQIDEDKCIDCGKCITACPFGSIMENSQIIDVMKSLKSEQETIALVAPALYGQFKYKTENVIGAIKELGFQDVIEVAKGANVTTINEADELLERLEDKAPFMTTSCCPAYVSAVKKHIPIMEQYVSHTKSPMYYAAELAKKQYPNGKFVFIGPCIAKRREGMSDPNVDYVMTFEELSGLFAGWHINIDGNPIELDRSIKNHGRAYAASGGVAQSVLEVKPYVNIKPVIVNGLDKKKINMLKAFAKTGKTSGNFIEVMACEGGCIAGPSSNYDPKTGMKIYLNNLKEFPEDL</sequence>
<dbReference type="PANTHER" id="PTHR42859:SF10">
    <property type="entry name" value="DIMETHYLSULFOXIDE REDUCTASE CHAIN B"/>
    <property type="match status" value="1"/>
</dbReference>
<reference evidence="8 9" key="1">
    <citation type="submission" date="2018-07" db="EMBL/GenBank/DDBJ databases">
        <title>Draft genome sequence of Ancylomarina sp. M1P.</title>
        <authorList>
            <person name="Yadav S."/>
            <person name="Villanueva L."/>
            <person name="Damste J.S.S."/>
        </authorList>
    </citation>
    <scope>NUCLEOTIDE SEQUENCE [LARGE SCALE GENOMIC DNA]</scope>
    <source>
        <strain evidence="8 9">M1P</strain>
    </source>
</reference>
<evidence type="ECO:0000256" key="6">
    <source>
        <dbReference type="ARBA" id="ARBA00023014"/>
    </source>
</evidence>
<keyword evidence="9" id="KW-1185">Reference proteome</keyword>
<dbReference type="InterPro" id="IPR050294">
    <property type="entry name" value="RnfB_subfamily"/>
</dbReference>
<accession>A0A425Y595</accession>
<evidence type="ECO:0000256" key="1">
    <source>
        <dbReference type="ARBA" id="ARBA00022448"/>
    </source>
</evidence>
<dbReference type="GO" id="GO:0051539">
    <property type="term" value="F:4 iron, 4 sulfur cluster binding"/>
    <property type="evidence" value="ECO:0007669"/>
    <property type="project" value="UniProtKB-KW"/>
</dbReference>
<dbReference type="Pfam" id="PF02906">
    <property type="entry name" value="Fe_hyd_lg_C"/>
    <property type="match status" value="1"/>
</dbReference>
<evidence type="ECO:0000256" key="5">
    <source>
        <dbReference type="ARBA" id="ARBA00023004"/>
    </source>
</evidence>
<dbReference type="GO" id="GO:0046872">
    <property type="term" value="F:metal ion binding"/>
    <property type="evidence" value="ECO:0007669"/>
    <property type="project" value="UniProtKB-KW"/>
</dbReference>
<keyword evidence="4" id="KW-0249">Electron transport</keyword>
<feature type="domain" description="4Fe-4S ferredoxin-type" evidence="7">
    <location>
        <begin position="110"/>
        <end position="141"/>
    </location>
</feature>
<dbReference type="InterPro" id="IPR017900">
    <property type="entry name" value="4Fe4S_Fe_S_CS"/>
</dbReference>
<dbReference type="PANTHER" id="PTHR42859">
    <property type="entry name" value="OXIDOREDUCTASE"/>
    <property type="match status" value="1"/>
</dbReference>
<dbReference type="InterPro" id="IPR057431">
    <property type="entry name" value="LdpA_Fe-S-bd"/>
</dbReference>
<keyword evidence="3" id="KW-0479">Metal-binding</keyword>
<dbReference type="SUPFAM" id="SSF54862">
    <property type="entry name" value="4Fe-4S ferredoxins"/>
    <property type="match status" value="1"/>
</dbReference>
<dbReference type="NCBIfam" id="TIGR04105">
    <property type="entry name" value="FeFe_hydrog_B1"/>
    <property type="match status" value="1"/>
</dbReference>
<comment type="caution">
    <text evidence="8">The sequence shown here is derived from an EMBL/GenBank/DDBJ whole genome shotgun (WGS) entry which is preliminary data.</text>
</comment>
<dbReference type="InterPro" id="IPR017896">
    <property type="entry name" value="4Fe4S_Fe-S-bd"/>
</dbReference>
<evidence type="ECO:0000256" key="4">
    <source>
        <dbReference type="ARBA" id="ARBA00022982"/>
    </source>
</evidence>
<dbReference type="SUPFAM" id="SSF53920">
    <property type="entry name" value="Fe-only hydrogenase"/>
    <property type="match status" value="1"/>
</dbReference>
<feature type="domain" description="4Fe-4S ferredoxin-type" evidence="7">
    <location>
        <begin position="188"/>
        <end position="217"/>
    </location>
</feature>
<keyword evidence="1" id="KW-0813">Transport</keyword>
<keyword evidence="5" id="KW-0408">Iron</keyword>
<evidence type="ECO:0000256" key="2">
    <source>
        <dbReference type="ARBA" id="ARBA00022485"/>
    </source>
</evidence>
<dbReference type="Gene3D" id="3.40.950.10">
    <property type="entry name" value="Fe-only Hydrogenase (Larger Subunit), Chain L, domain 3"/>
    <property type="match status" value="1"/>
</dbReference>
<dbReference type="Gene3D" id="3.30.70.20">
    <property type="match status" value="2"/>
</dbReference>
<dbReference type="Pfam" id="PF00037">
    <property type="entry name" value="Fer4"/>
    <property type="match status" value="1"/>
</dbReference>
<evidence type="ECO:0000259" key="7">
    <source>
        <dbReference type="PROSITE" id="PS51379"/>
    </source>
</evidence>
<proteinExistence type="predicted"/>
<gene>
    <name evidence="8" type="ORF">DWB61_04590</name>
</gene>
<dbReference type="InterPro" id="IPR004108">
    <property type="entry name" value="Fe_hydrogenase_lsu_C"/>
</dbReference>
<dbReference type="RefSeq" id="WP_125029715.1">
    <property type="nucleotide sequence ID" value="NZ_JAPXVP010000003.1"/>
</dbReference>
<dbReference type="InterPro" id="IPR027631">
    <property type="entry name" value="Mono_FeFe_hydrog"/>
</dbReference>
<keyword evidence="6" id="KW-0411">Iron-sulfur</keyword>
<evidence type="ECO:0000313" key="8">
    <source>
        <dbReference type="EMBL" id="RRG23673.1"/>
    </source>
</evidence>